<reference evidence="1 2" key="1">
    <citation type="journal article" date="2014" name="Int. J. Syst. Evol. Microbiol.">
        <title>Complete genome sequence of Corynebacterium casei LMG S-19264T (=DSM 44701T), isolated from a smear-ripened cheese.</title>
        <authorList>
            <consortium name="US DOE Joint Genome Institute (JGI-PGF)"/>
            <person name="Walter F."/>
            <person name="Albersmeier A."/>
            <person name="Kalinowski J."/>
            <person name="Ruckert C."/>
        </authorList>
    </citation>
    <scope>NUCLEOTIDE SEQUENCE [LARGE SCALE GENOMIC DNA]</scope>
    <source>
        <strain evidence="1 2">NBRC 110095</strain>
    </source>
</reference>
<proteinExistence type="predicted"/>
<evidence type="ECO:0000313" key="2">
    <source>
        <dbReference type="Proteomes" id="UP001156870"/>
    </source>
</evidence>
<dbReference type="EMBL" id="BSPD01000027">
    <property type="protein sequence ID" value="GLS25189.1"/>
    <property type="molecule type" value="Genomic_DNA"/>
</dbReference>
<dbReference type="AlphaFoldDB" id="A0AA37WKX6"/>
<organism evidence="1 2">
    <name type="scientific">Marinibactrum halimedae</name>
    <dbReference type="NCBI Taxonomy" id="1444977"/>
    <lineage>
        <taxon>Bacteria</taxon>
        <taxon>Pseudomonadati</taxon>
        <taxon>Pseudomonadota</taxon>
        <taxon>Gammaproteobacteria</taxon>
        <taxon>Cellvibrionales</taxon>
        <taxon>Cellvibrionaceae</taxon>
        <taxon>Marinibactrum</taxon>
    </lineage>
</organism>
<gene>
    <name evidence="1" type="ORF">GCM10007877_09030</name>
</gene>
<keyword evidence="2" id="KW-1185">Reference proteome</keyword>
<evidence type="ECO:0000313" key="1">
    <source>
        <dbReference type="EMBL" id="GLS25189.1"/>
    </source>
</evidence>
<name>A0AA37WKX6_9GAMM</name>
<comment type="caution">
    <text evidence="1">The sequence shown here is derived from an EMBL/GenBank/DDBJ whole genome shotgun (WGS) entry which is preliminary data.</text>
</comment>
<dbReference type="Proteomes" id="UP001156870">
    <property type="component" value="Unassembled WGS sequence"/>
</dbReference>
<accession>A0AA37WKX6</accession>
<sequence>MKVACDQDPSFNPSAHDYGKLGKFLGRGIWTPNEILRYARELSDQTKW</sequence>
<protein>
    <submittedName>
        <fullName evidence="1">Uncharacterized protein</fullName>
    </submittedName>
</protein>